<keyword evidence="1" id="KW-1133">Transmembrane helix</keyword>
<proteinExistence type="predicted"/>
<evidence type="ECO:0000313" key="2">
    <source>
        <dbReference type="EMBL" id="JAH57247.1"/>
    </source>
</evidence>
<evidence type="ECO:0000256" key="1">
    <source>
        <dbReference type="SAM" id="Phobius"/>
    </source>
</evidence>
<keyword evidence="1" id="KW-0472">Membrane</keyword>
<protein>
    <submittedName>
        <fullName evidence="2">Uncharacterized protein</fullName>
    </submittedName>
</protein>
<feature type="transmembrane region" description="Helical" evidence="1">
    <location>
        <begin position="6"/>
        <end position="23"/>
    </location>
</feature>
<keyword evidence="1" id="KW-0812">Transmembrane</keyword>
<accession>A0A0E9TUX7</accession>
<reference evidence="2" key="1">
    <citation type="submission" date="2014-11" db="EMBL/GenBank/DDBJ databases">
        <authorList>
            <person name="Amaro Gonzalez C."/>
        </authorList>
    </citation>
    <scope>NUCLEOTIDE SEQUENCE</scope>
</reference>
<reference evidence="2" key="2">
    <citation type="journal article" date="2015" name="Fish Shellfish Immunol.">
        <title>Early steps in the European eel (Anguilla anguilla)-Vibrio vulnificus interaction in the gills: Role of the RtxA13 toxin.</title>
        <authorList>
            <person name="Callol A."/>
            <person name="Pajuelo D."/>
            <person name="Ebbesson L."/>
            <person name="Teles M."/>
            <person name="MacKenzie S."/>
            <person name="Amaro C."/>
        </authorList>
    </citation>
    <scope>NUCLEOTIDE SEQUENCE</scope>
</reference>
<dbReference type="AlphaFoldDB" id="A0A0E9TUX7"/>
<sequence>MSSNVFINIAFTAFIFTLPYVQITKCNYYYHNVIKTLLT</sequence>
<organism evidence="2">
    <name type="scientific">Anguilla anguilla</name>
    <name type="common">European freshwater eel</name>
    <name type="synonym">Muraena anguilla</name>
    <dbReference type="NCBI Taxonomy" id="7936"/>
    <lineage>
        <taxon>Eukaryota</taxon>
        <taxon>Metazoa</taxon>
        <taxon>Chordata</taxon>
        <taxon>Craniata</taxon>
        <taxon>Vertebrata</taxon>
        <taxon>Euteleostomi</taxon>
        <taxon>Actinopterygii</taxon>
        <taxon>Neopterygii</taxon>
        <taxon>Teleostei</taxon>
        <taxon>Anguilliformes</taxon>
        <taxon>Anguillidae</taxon>
        <taxon>Anguilla</taxon>
    </lineage>
</organism>
<dbReference type="EMBL" id="GBXM01051330">
    <property type="protein sequence ID" value="JAH57247.1"/>
    <property type="molecule type" value="Transcribed_RNA"/>
</dbReference>
<name>A0A0E9TUX7_ANGAN</name>